<evidence type="ECO:0000256" key="4">
    <source>
        <dbReference type="ARBA" id="ARBA00022842"/>
    </source>
</evidence>
<dbReference type="Proteomes" id="UP001374584">
    <property type="component" value="Unassembled WGS sequence"/>
</dbReference>
<organism evidence="7 8">
    <name type="scientific">Phaseolus coccineus</name>
    <name type="common">Scarlet runner bean</name>
    <name type="synonym">Phaseolus multiflorus</name>
    <dbReference type="NCBI Taxonomy" id="3886"/>
    <lineage>
        <taxon>Eukaryota</taxon>
        <taxon>Viridiplantae</taxon>
        <taxon>Streptophyta</taxon>
        <taxon>Embryophyta</taxon>
        <taxon>Tracheophyta</taxon>
        <taxon>Spermatophyta</taxon>
        <taxon>Magnoliopsida</taxon>
        <taxon>eudicotyledons</taxon>
        <taxon>Gunneridae</taxon>
        <taxon>Pentapetalae</taxon>
        <taxon>rosids</taxon>
        <taxon>fabids</taxon>
        <taxon>Fabales</taxon>
        <taxon>Fabaceae</taxon>
        <taxon>Papilionoideae</taxon>
        <taxon>50 kb inversion clade</taxon>
        <taxon>NPAAA clade</taxon>
        <taxon>indigoferoid/millettioid clade</taxon>
        <taxon>Phaseoleae</taxon>
        <taxon>Phaseolus</taxon>
    </lineage>
</organism>
<comment type="caution">
    <text evidence="7">The sequence shown here is derived from an EMBL/GenBank/DDBJ whole genome shotgun (WGS) entry which is preliminary data.</text>
</comment>
<dbReference type="GO" id="GO:0016887">
    <property type="term" value="F:ATP hydrolysis activity"/>
    <property type="evidence" value="ECO:0007669"/>
    <property type="project" value="InterPro"/>
</dbReference>
<dbReference type="Pfam" id="PF14363">
    <property type="entry name" value="AAA_assoc"/>
    <property type="match status" value="1"/>
</dbReference>
<comment type="catalytic activity">
    <reaction evidence="5">
        <text>ATP + H2O = ADP + phosphate + H(+)</text>
        <dbReference type="Rhea" id="RHEA:13065"/>
        <dbReference type="ChEBI" id="CHEBI:15377"/>
        <dbReference type="ChEBI" id="CHEBI:15378"/>
        <dbReference type="ChEBI" id="CHEBI:30616"/>
        <dbReference type="ChEBI" id="CHEBI:43474"/>
        <dbReference type="ChEBI" id="CHEBI:456216"/>
    </reaction>
</comment>
<keyword evidence="4" id="KW-0460">Magnesium</keyword>
<dbReference type="Pfam" id="PF00004">
    <property type="entry name" value="AAA"/>
    <property type="match status" value="1"/>
</dbReference>
<accession>A0AAN9NCF5</accession>
<comment type="similarity">
    <text evidence="2">Belongs to the AAA ATPase family. BCS1 subfamily.</text>
</comment>
<proteinExistence type="inferred from homology"/>
<dbReference type="InterPro" id="IPR027417">
    <property type="entry name" value="P-loop_NTPase"/>
</dbReference>
<evidence type="ECO:0000256" key="5">
    <source>
        <dbReference type="ARBA" id="ARBA00049360"/>
    </source>
</evidence>
<feature type="domain" description="AAA+ ATPase" evidence="6">
    <location>
        <begin position="211"/>
        <end position="344"/>
    </location>
</feature>
<evidence type="ECO:0000256" key="2">
    <source>
        <dbReference type="ARBA" id="ARBA00007448"/>
    </source>
</evidence>
<dbReference type="InterPro" id="IPR003593">
    <property type="entry name" value="AAA+_ATPase"/>
</dbReference>
<name>A0AAN9NCF5_PHACN</name>
<evidence type="ECO:0000256" key="3">
    <source>
        <dbReference type="ARBA" id="ARBA00022801"/>
    </source>
</evidence>
<comment type="cofactor">
    <cofactor evidence="1">
        <name>Mg(2+)</name>
        <dbReference type="ChEBI" id="CHEBI:18420"/>
    </cofactor>
</comment>
<protein>
    <recommendedName>
        <fullName evidence="6">AAA+ ATPase domain-containing protein</fullName>
    </recommendedName>
</protein>
<dbReference type="EMBL" id="JAYMYR010000004">
    <property type="protein sequence ID" value="KAK7367358.1"/>
    <property type="molecule type" value="Genomic_DNA"/>
</dbReference>
<dbReference type="PANTHER" id="PTHR23070">
    <property type="entry name" value="BCS1 AAA-TYPE ATPASE"/>
    <property type="match status" value="1"/>
</dbReference>
<dbReference type="SUPFAM" id="SSF52540">
    <property type="entry name" value="P-loop containing nucleoside triphosphate hydrolases"/>
    <property type="match status" value="1"/>
</dbReference>
<dbReference type="InterPro" id="IPR025753">
    <property type="entry name" value="AAA_N_dom"/>
</dbReference>
<keyword evidence="8" id="KW-1185">Reference proteome</keyword>
<evidence type="ECO:0000259" key="6">
    <source>
        <dbReference type="SMART" id="SM00382"/>
    </source>
</evidence>
<dbReference type="InterPro" id="IPR058017">
    <property type="entry name" value="At3g28540-like_C"/>
</dbReference>
<dbReference type="GO" id="GO:0005524">
    <property type="term" value="F:ATP binding"/>
    <property type="evidence" value="ECO:0007669"/>
    <property type="project" value="InterPro"/>
</dbReference>
<evidence type="ECO:0000313" key="7">
    <source>
        <dbReference type="EMBL" id="KAK7367358.1"/>
    </source>
</evidence>
<dbReference type="InterPro" id="IPR050747">
    <property type="entry name" value="Mitochondrial_chaperone_BCS1"/>
</dbReference>
<evidence type="ECO:0000313" key="8">
    <source>
        <dbReference type="Proteomes" id="UP001374584"/>
    </source>
</evidence>
<dbReference type="InterPro" id="IPR003959">
    <property type="entry name" value="ATPase_AAA_core"/>
</dbReference>
<reference evidence="7 8" key="1">
    <citation type="submission" date="2024-01" db="EMBL/GenBank/DDBJ databases">
        <title>The genomes of 5 underutilized Papilionoideae crops provide insights into root nodulation and disease resistanc.</title>
        <authorList>
            <person name="Jiang F."/>
        </authorList>
    </citation>
    <scope>NUCLEOTIDE SEQUENCE [LARGE SCALE GENOMIC DNA]</scope>
    <source>
        <strain evidence="7">JINMINGXINNONG_FW02</strain>
        <tissue evidence="7">Leaves</tissue>
    </source>
</reference>
<dbReference type="Pfam" id="PF25568">
    <property type="entry name" value="AAA_lid_At3g28540"/>
    <property type="match status" value="1"/>
</dbReference>
<gene>
    <name evidence="7" type="ORF">VNO80_09369</name>
</gene>
<keyword evidence="3" id="KW-0378">Hydrolase</keyword>
<dbReference type="Gene3D" id="3.40.50.300">
    <property type="entry name" value="P-loop containing nucleotide triphosphate hydrolases"/>
    <property type="match status" value="1"/>
</dbReference>
<dbReference type="SMART" id="SM00382">
    <property type="entry name" value="AAA"/>
    <property type="match status" value="1"/>
</dbReference>
<evidence type="ECO:0000256" key="1">
    <source>
        <dbReference type="ARBA" id="ARBA00001946"/>
    </source>
</evidence>
<dbReference type="Gene3D" id="6.10.280.40">
    <property type="match status" value="1"/>
</dbReference>
<dbReference type="GO" id="GO:0006950">
    <property type="term" value="P:response to stress"/>
    <property type="evidence" value="ECO:0007669"/>
    <property type="project" value="UniProtKB-ARBA"/>
</dbReference>
<dbReference type="AlphaFoldDB" id="A0AAN9NCF5"/>
<sequence length="415" mass="47426">MLLRTAFYDLIPHQLRSFIVSKLQAFFNSQPNNQISLKIDRFWINWVEDDNQLFLAAQEYLPTRITRTYKSLKVCKLENEKNLSLAVDESEEVVDEFEGTKFTWKLHETSEENSSDSCKKAFVLTFSERSRETVMDRYIPHILKTYEAMKTEKRTLKIHSNVGYGWRDRDLSHPATFHSLALDSELKQAVVDDLDRFLKRKEFYKNVGKPWKRGYLLHGPPGTGKSSLIAAIANYLKFDVYDLELSSIHSDSDLMRSISNVSDNSILVIEDIDCNKEVHVRSTTSDEGNGKLNLSSLLNYMDGLRSGGGGGWVIIFTTNHKEKIDPALLRPGRMDMHIHLSFLTGKAFPVLASNYLGIQGHHPLFEEIQGLLDKTQVTPAVVAEHLIRYEDPDLALEALVQFLKTTVEGHPTELY</sequence>